<dbReference type="AlphaFoldDB" id="A0A4R2K3A4"/>
<dbReference type="InterPro" id="IPR011990">
    <property type="entry name" value="TPR-like_helical_dom_sf"/>
</dbReference>
<sequence length="432" mass="47829">MDHPFDARKIMLNDDLHPISQRRTVSLVTALRAAVQERTPGAVDDRKTRDLRAMVDELISRGIDGDSLLRYGLGPELVAAVVAHVVLCWIFPDGIGAAVVLIESSDPVIAADTASGNAWAELLEPVISSVTPVPRRDRRDAETVVRAVSEIVMRVVPWIATASTDDLLMLRAPSVDQLEVVAAGPMLDADTMAEYRWVVDRFATTHVRDWSTSSLHREYRWRQETYPAPCVEALMSDRAVDGRALADEIARRAVDAEPSARIAGPAGLDLALRARLNSSAIQFLQAGRRHAAAALFEFALGESPRDAELINNLGFCLIPVEPRQALTKLEEAERLGYTVSEINLHNRALCYFLLGEHRRALDMICDFWSHARGERGFLWRPDNHEVHLRNVLDSREELAYLAHCAATALHDAEAIEHWSHTMGTISGGEHSG</sequence>
<dbReference type="SUPFAM" id="SSF48452">
    <property type="entry name" value="TPR-like"/>
    <property type="match status" value="1"/>
</dbReference>
<dbReference type="RefSeq" id="WP_132109896.1">
    <property type="nucleotide sequence ID" value="NZ_SLWS01000001.1"/>
</dbReference>
<dbReference type="OrthoDB" id="4833114at2"/>
<evidence type="ECO:0008006" key="3">
    <source>
        <dbReference type="Google" id="ProtNLM"/>
    </source>
</evidence>
<dbReference type="EMBL" id="SLWS01000001">
    <property type="protein sequence ID" value="TCO64248.1"/>
    <property type="molecule type" value="Genomic_DNA"/>
</dbReference>
<dbReference type="Gene3D" id="1.25.40.10">
    <property type="entry name" value="Tetratricopeptide repeat domain"/>
    <property type="match status" value="1"/>
</dbReference>
<keyword evidence="2" id="KW-1185">Reference proteome</keyword>
<organism evidence="1 2">
    <name type="scientific">Actinocrispum wychmicini</name>
    <dbReference type="NCBI Taxonomy" id="1213861"/>
    <lineage>
        <taxon>Bacteria</taxon>
        <taxon>Bacillati</taxon>
        <taxon>Actinomycetota</taxon>
        <taxon>Actinomycetes</taxon>
        <taxon>Pseudonocardiales</taxon>
        <taxon>Pseudonocardiaceae</taxon>
        <taxon>Actinocrispum</taxon>
    </lineage>
</organism>
<proteinExistence type="predicted"/>
<comment type="caution">
    <text evidence="1">The sequence shown here is derived from an EMBL/GenBank/DDBJ whole genome shotgun (WGS) entry which is preliminary data.</text>
</comment>
<gene>
    <name evidence="1" type="ORF">EV192_10112</name>
</gene>
<accession>A0A4R2K3A4</accession>
<protein>
    <recommendedName>
        <fullName evidence="3">Tetratricopeptide repeat protein</fullName>
    </recommendedName>
</protein>
<name>A0A4R2K3A4_9PSEU</name>
<dbReference type="Proteomes" id="UP000295680">
    <property type="component" value="Unassembled WGS sequence"/>
</dbReference>
<evidence type="ECO:0000313" key="2">
    <source>
        <dbReference type="Proteomes" id="UP000295680"/>
    </source>
</evidence>
<reference evidence="1 2" key="1">
    <citation type="submission" date="2019-03" db="EMBL/GenBank/DDBJ databases">
        <title>Genomic Encyclopedia of Type Strains, Phase IV (KMG-IV): sequencing the most valuable type-strain genomes for metagenomic binning, comparative biology and taxonomic classification.</title>
        <authorList>
            <person name="Goeker M."/>
        </authorList>
    </citation>
    <scope>NUCLEOTIDE SEQUENCE [LARGE SCALE GENOMIC DNA]</scope>
    <source>
        <strain evidence="1 2">DSM 45934</strain>
    </source>
</reference>
<evidence type="ECO:0000313" key="1">
    <source>
        <dbReference type="EMBL" id="TCO64248.1"/>
    </source>
</evidence>